<dbReference type="EC" id="3.2.1.-" evidence="12"/>
<dbReference type="InterPro" id="IPR001382">
    <property type="entry name" value="Glyco_hydro_47"/>
</dbReference>
<name>A0A9W8JD25_9AGAR</name>
<evidence type="ECO:0000256" key="7">
    <source>
        <dbReference type="ARBA" id="ARBA00023157"/>
    </source>
</evidence>
<evidence type="ECO:0000313" key="15">
    <source>
        <dbReference type="EMBL" id="KAJ2930958.1"/>
    </source>
</evidence>
<comment type="caution">
    <text evidence="15">The sequence shown here is derived from an EMBL/GenBank/DDBJ whole genome shotgun (WGS) entry which is preliminary data.</text>
</comment>
<dbReference type="GO" id="GO:0004571">
    <property type="term" value="F:mannosyl-oligosaccharide 1,2-alpha-mannosidase activity"/>
    <property type="evidence" value="ECO:0007669"/>
    <property type="project" value="UniProtKB-EC"/>
</dbReference>
<comment type="catalytic activity">
    <reaction evidence="9">
        <text>N(4)-(alpha-D-Man-(1-&gt;2)-alpha-D-Man-(1-&gt;2)-alpha-D-Man-(1-&gt;3)-[alpha-D-Man-(1-&gt;2)-alpha-D-Man-(1-&gt;3)-[alpha-D-Man-(1-&gt;2)-alpha-D-Man-(1-&gt;6)]-alpha-D-Man-(1-&gt;6)]-beta-D-Man-(1-&gt;4)-beta-D-GlcNAc-(1-&gt;4)-beta-D-GlcNAc)-L-asparaginyl-[protein] (N-glucan mannose isomer 9A1,2,3B1,2,3) + 4 H2O = N(4)-(alpha-D-Man-(1-&gt;3)-[alpha-D-Man-(1-&gt;3)-[alpha-D-Man-(1-&gt;6)]-alpha-D-Man-(1-&gt;6)]-beta-D-Man-(1-&gt;4)-beta-D-GlcNAc-(1-&gt;4)-beta-D-GlcNAc)-L-asparaginyl-[protein] (N-glucan mannose isomer 5A1,2) + 4 beta-D-mannose</text>
        <dbReference type="Rhea" id="RHEA:56008"/>
        <dbReference type="Rhea" id="RHEA-COMP:14356"/>
        <dbReference type="Rhea" id="RHEA-COMP:14367"/>
        <dbReference type="ChEBI" id="CHEBI:15377"/>
        <dbReference type="ChEBI" id="CHEBI:28563"/>
        <dbReference type="ChEBI" id="CHEBI:59087"/>
        <dbReference type="ChEBI" id="CHEBI:139493"/>
        <dbReference type="EC" id="3.2.1.113"/>
    </reaction>
</comment>
<feature type="transmembrane region" description="Helical" evidence="14">
    <location>
        <begin position="39"/>
        <end position="58"/>
    </location>
</feature>
<evidence type="ECO:0000256" key="8">
    <source>
        <dbReference type="ARBA" id="ARBA00047669"/>
    </source>
</evidence>
<comment type="pathway">
    <text evidence="2">Protein modification; protein glycosylation.</text>
</comment>
<proteinExistence type="inferred from homology"/>
<gene>
    <name evidence="15" type="ORF">H1R20_g6105</name>
</gene>
<comment type="catalytic activity">
    <reaction evidence="8">
        <text>N(4)-(alpha-D-Man-(1-&gt;2)-alpha-D-Man-(1-&gt;2)-alpha-D-Man-(1-&gt;3)-[alpha-D-Man-(1-&gt;3)-[alpha-D-Man-(1-&gt;2)-alpha-D-Man-(1-&gt;6)]-alpha-D-Man-(1-&gt;6)]-beta-D-Man-(1-&gt;4)-beta-D-GlcNAc-(1-&gt;4)-beta-D-GlcNAc)-L-asparaginyl-[protein] (N-glucan mannose isomer 8A1,2,3B1,3) + 3 H2O = N(4)-(alpha-D-Man-(1-&gt;3)-[alpha-D-Man-(1-&gt;3)-[alpha-D-Man-(1-&gt;6)]-alpha-D-Man-(1-&gt;6)]-beta-D-Man-(1-&gt;4)-beta-D-GlcNAc-(1-&gt;4)-beta-D-GlcNAc)-L-asparaginyl-[protein] (N-glucan mannose isomer 5A1,2) + 3 beta-D-mannose</text>
        <dbReference type="Rhea" id="RHEA:56028"/>
        <dbReference type="Rhea" id="RHEA-COMP:14358"/>
        <dbReference type="Rhea" id="RHEA-COMP:14367"/>
        <dbReference type="ChEBI" id="CHEBI:15377"/>
        <dbReference type="ChEBI" id="CHEBI:28563"/>
        <dbReference type="ChEBI" id="CHEBI:59087"/>
        <dbReference type="ChEBI" id="CHEBI:60628"/>
        <dbReference type="EC" id="3.2.1.113"/>
    </reaction>
</comment>
<protein>
    <recommendedName>
        <fullName evidence="12">alpha-1,2-Mannosidase</fullName>
        <ecNumber evidence="12">3.2.1.-</ecNumber>
    </recommendedName>
</protein>
<keyword evidence="14" id="KW-0472">Membrane</keyword>
<dbReference type="PANTHER" id="PTHR11742">
    <property type="entry name" value="MANNOSYL-OLIGOSACCHARIDE ALPHA-1,2-MANNOSIDASE-RELATED"/>
    <property type="match status" value="1"/>
</dbReference>
<evidence type="ECO:0000256" key="10">
    <source>
        <dbReference type="PIRSR" id="PIRSR601382-2"/>
    </source>
</evidence>
<dbReference type="PRINTS" id="PR00747">
    <property type="entry name" value="GLYHDRLASE47"/>
</dbReference>
<keyword evidence="12" id="KW-0326">Glycosidase</keyword>
<evidence type="ECO:0000256" key="12">
    <source>
        <dbReference type="RuleBase" id="RU361193"/>
    </source>
</evidence>
<dbReference type="GO" id="GO:0005783">
    <property type="term" value="C:endoplasmic reticulum"/>
    <property type="evidence" value="ECO:0007669"/>
    <property type="project" value="TreeGrafter"/>
</dbReference>
<keyword evidence="14" id="KW-1133">Transmembrane helix</keyword>
<dbReference type="SUPFAM" id="SSF48225">
    <property type="entry name" value="Seven-hairpin glycosidases"/>
    <property type="match status" value="1"/>
</dbReference>
<dbReference type="Gene3D" id="1.50.10.10">
    <property type="match status" value="1"/>
</dbReference>
<feature type="region of interest" description="Disordered" evidence="13">
    <location>
        <begin position="478"/>
        <end position="519"/>
    </location>
</feature>
<evidence type="ECO:0000313" key="16">
    <source>
        <dbReference type="Proteomes" id="UP001140091"/>
    </source>
</evidence>
<evidence type="ECO:0000256" key="11">
    <source>
        <dbReference type="PIRSR" id="PIRSR601382-3"/>
    </source>
</evidence>
<dbReference type="Pfam" id="PF01532">
    <property type="entry name" value="Glyco_hydro_47"/>
    <property type="match status" value="1"/>
</dbReference>
<feature type="compositionally biased region" description="Basic and acidic residues" evidence="13">
    <location>
        <begin position="108"/>
        <end position="121"/>
    </location>
</feature>
<evidence type="ECO:0000256" key="6">
    <source>
        <dbReference type="ARBA" id="ARBA00022837"/>
    </source>
</evidence>
<dbReference type="GO" id="GO:0005975">
    <property type="term" value="P:carbohydrate metabolic process"/>
    <property type="evidence" value="ECO:0007669"/>
    <property type="project" value="InterPro"/>
</dbReference>
<keyword evidence="14" id="KW-0812">Transmembrane</keyword>
<reference evidence="15" key="1">
    <citation type="submission" date="2022-06" db="EMBL/GenBank/DDBJ databases">
        <title>Genome Sequence of Candolleomyces eurysporus.</title>
        <authorList>
            <person name="Buettner E."/>
        </authorList>
    </citation>
    <scope>NUCLEOTIDE SEQUENCE</scope>
    <source>
        <strain evidence="15">VTCC 930004</strain>
    </source>
</reference>
<feature type="non-terminal residue" evidence="15">
    <location>
        <position position="705"/>
    </location>
</feature>
<feature type="region of interest" description="Disordered" evidence="13">
    <location>
        <begin position="538"/>
        <end position="559"/>
    </location>
</feature>
<feature type="compositionally biased region" description="Low complexity" evidence="13">
    <location>
        <begin position="496"/>
        <end position="508"/>
    </location>
</feature>
<evidence type="ECO:0000256" key="3">
    <source>
        <dbReference type="ARBA" id="ARBA00007658"/>
    </source>
</evidence>
<evidence type="ECO:0000256" key="1">
    <source>
        <dbReference type="ARBA" id="ARBA00001913"/>
    </source>
</evidence>
<feature type="binding site" evidence="10">
    <location>
        <position position="661"/>
    </location>
    <ligand>
        <name>Ca(2+)</name>
        <dbReference type="ChEBI" id="CHEBI:29108"/>
    </ligand>
</feature>
<dbReference type="GO" id="GO:0036503">
    <property type="term" value="P:ERAD pathway"/>
    <property type="evidence" value="ECO:0007669"/>
    <property type="project" value="UniProtKB-ARBA"/>
</dbReference>
<dbReference type="InterPro" id="IPR050749">
    <property type="entry name" value="Glycosyl_Hydrolase_47"/>
</dbReference>
<keyword evidence="7 11" id="KW-1015">Disulfide bond</keyword>
<accession>A0A9W8JD25</accession>
<evidence type="ECO:0000256" key="4">
    <source>
        <dbReference type="ARBA" id="ARBA00022723"/>
    </source>
</evidence>
<feature type="region of interest" description="Disordered" evidence="13">
    <location>
        <begin position="94"/>
        <end position="139"/>
    </location>
</feature>
<organism evidence="15 16">
    <name type="scientific">Candolleomyces eurysporus</name>
    <dbReference type="NCBI Taxonomy" id="2828524"/>
    <lineage>
        <taxon>Eukaryota</taxon>
        <taxon>Fungi</taxon>
        <taxon>Dikarya</taxon>
        <taxon>Basidiomycota</taxon>
        <taxon>Agaricomycotina</taxon>
        <taxon>Agaricomycetes</taxon>
        <taxon>Agaricomycetidae</taxon>
        <taxon>Agaricales</taxon>
        <taxon>Agaricineae</taxon>
        <taxon>Psathyrellaceae</taxon>
        <taxon>Candolleomyces</taxon>
    </lineage>
</organism>
<keyword evidence="16" id="KW-1185">Reference proteome</keyword>
<dbReference type="Proteomes" id="UP001140091">
    <property type="component" value="Unassembled WGS sequence"/>
</dbReference>
<feature type="disulfide bond" evidence="11">
    <location>
        <begin position="424"/>
        <end position="461"/>
    </location>
</feature>
<evidence type="ECO:0000256" key="14">
    <source>
        <dbReference type="SAM" id="Phobius"/>
    </source>
</evidence>
<evidence type="ECO:0000256" key="2">
    <source>
        <dbReference type="ARBA" id="ARBA00004922"/>
    </source>
</evidence>
<dbReference type="EMBL" id="JANBPK010000814">
    <property type="protein sequence ID" value="KAJ2930958.1"/>
    <property type="molecule type" value="Genomic_DNA"/>
</dbReference>
<evidence type="ECO:0000256" key="5">
    <source>
        <dbReference type="ARBA" id="ARBA00022801"/>
    </source>
</evidence>
<sequence length="705" mass="79552">MLPTPTTGSSRRSPNLVISIPGTRQPATFRPHFKPSGKLLFRYLPWVVGCTILLWLFILRADNPPFGGGPGEGYRVPHYHPHSRPGPPGFPPFTRQAWRPPPGAGGDGGHEHPPPEDDHPGFKWKWGSGGASNKAKPQPQVGIWDTRAEKVKEAFVHAFEGYKRHAGGYDELLPIVGGKVNNFNGWGVTLYDALDTMWIMGLHDMFRDALETVAKADFYLKPDDYAPFFETTIRYLGGLLSAYALSGEPVLLTRADDLGRMLLPAFDSPSGFPMFAVNTKTGQTRKGWAGDALWAEGLSNQMEYKYLAHITGREEYYNKTDRVMQRMTQISLTNGLFPTRWDTASGTPTNQHYSVGAFADSAYEYMLKQWLLTGRSEPHALELYLNSTNAIIEHLLHLTPKRKLLYVTDLLSESPTHRLEHLSCFLPGLFALGVQTLPEDILPAKTRDRHLWAAQGLAETCWITYADTKTGLGPDEVTMEAWPPKKRPSAPPPTTTTPTADSTTTEMTPHLKDRAFWSSQSDEDIGGRWLDHVERWEREGRPGKVPPGAKTVPKETDPQKREWKSLKDSYLLRPETIESFYILWKTTGEVKWRERGWSVFEAIERHAKTKYGYASINNVDQVPPQWKDEMPSYFLAETLKYLYLLFIDDDIISSEYWVFNTEAHPLPIFDWTPWEKQAYGLNTTATSTTAATSTTTSNDESPNKS</sequence>
<dbReference type="GO" id="GO:0005509">
    <property type="term" value="F:calcium ion binding"/>
    <property type="evidence" value="ECO:0007669"/>
    <property type="project" value="InterPro"/>
</dbReference>
<dbReference type="PANTHER" id="PTHR11742:SF55">
    <property type="entry name" value="ENDOPLASMIC RETICULUM MANNOSYL-OLIGOSACCHARIDE 1,2-ALPHA-MANNOSIDASE"/>
    <property type="match status" value="1"/>
</dbReference>
<comment type="similarity">
    <text evidence="3 12">Belongs to the glycosyl hydrolase 47 family.</text>
</comment>
<keyword evidence="6 10" id="KW-0106">Calcium</keyword>
<evidence type="ECO:0000256" key="9">
    <source>
        <dbReference type="ARBA" id="ARBA00048605"/>
    </source>
</evidence>
<dbReference type="GO" id="GO:0016020">
    <property type="term" value="C:membrane"/>
    <property type="evidence" value="ECO:0007669"/>
    <property type="project" value="InterPro"/>
</dbReference>
<dbReference type="InterPro" id="IPR036026">
    <property type="entry name" value="Seven-hairpin_glycosidases"/>
</dbReference>
<comment type="cofactor">
    <cofactor evidence="1 10">
        <name>Ca(2+)</name>
        <dbReference type="ChEBI" id="CHEBI:29108"/>
    </cofactor>
</comment>
<keyword evidence="4 10" id="KW-0479">Metal-binding</keyword>
<dbReference type="InterPro" id="IPR012341">
    <property type="entry name" value="6hp_glycosidase-like_sf"/>
</dbReference>
<evidence type="ECO:0000256" key="13">
    <source>
        <dbReference type="SAM" id="MobiDB-lite"/>
    </source>
</evidence>
<dbReference type="OrthoDB" id="8118055at2759"/>
<keyword evidence="5 12" id="KW-0378">Hydrolase</keyword>
<dbReference type="AlphaFoldDB" id="A0A9W8JD25"/>